<feature type="domain" description="Glutamine amidotransferase" evidence="5">
    <location>
        <begin position="465"/>
        <end position="647"/>
    </location>
</feature>
<dbReference type="Pfam" id="PF00425">
    <property type="entry name" value="Chorismate_bind"/>
    <property type="match status" value="1"/>
</dbReference>
<dbReference type="SUPFAM" id="SSF56322">
    <property type="entry name" value="ADC synthase"/>
    <property type="match status" value="1"/>
</dbReference>
<dbReference type="PRINTS" id="PR00096">
    <property type="entry name" value="GATASE"/>
</dbReference>
<keyword evidence="3" id="KW-0456">Lyase</keyword>
<dbReference type="InterPro" id="IPR029062">
    <property type="entry name" value="Class_I_gatase-like"/>
</dbReference>
<organism evidence="7 8">
    <name type="scientific">Streptomyces monticola</name>
    <dbReference type="NCBI Taxonomy" id="2666263"/>
    <lineage>
        <taxon>Bacteria</taxon>
        <taxon>Bacillati</taxon>
        <taxon>Actinomycetota</taxon>
        <taxon>Actinomycetes</taxon>
        <taxon>Kitasatosporales</taxon>
        <taxon>Streptomycetaceae</taxon>
        <taxon>Streptomyces</taxon>
    </lineage>
</organism>
<dbReference type="RefSeq" id="WP_381835751.1">
    <property type="nucleotide sequence ID" value="NZ_JBHTCF010000014.1"/>
</dbReference>
<dbReference type="InterPro" id="IPR005801">
    <property type="entry name" value="ADC_synthase"/>
</dbReference>
<feature type="domain" description="Chorismate-utilising enzyme C-terminal" evidence="6">
    <location>
        <begin position="143"/>
        <end position="402"/>
    </location>
</feature>
<evidence type="ECO:0000256" key="3">
    <source>
        <dbReference type="ARBA" id="ARBA00023239"/>
    </source>
</evidence>
<dbReference type="InterPro" id="IPR017926">
    <property type="entry name" value="GATASE"/>
</dbReference>
<reference evidence="8" key="1">
    <citation type="journal article" date="2019" name="Int. J. Syst. Evol. Microbiol.">
        <title>The Global Catalogue of Microorganisms (GCM) 10K type strain sequencing project: providing services to taxonomists for standard genome sequencing and annotation.</title>
        <authorList>
            <consortium name="The Broad Institute Genomics Platform"/>
            <consortium name="The Broad Institute Genome Sequencing Center for Infectious Disease"/>
            <person name="Wu L."/>
            <person name="Ma J."/>
        </authorList>
    </citation>
    <scope>NUCLEOTIDE SEQUENCE [LARGE SCALE GENOMIC DNA]</scope>
    <source>
        <strain evidence="8">SYNS20</strain>
    </source>
</reference>
<dbReference type="PANTHER" id="PTHR11236">
    <property type="entry name" value="AMINOBENZOATE/ANTHRANILATE SYNTHASE"/>
    <property type="match status" value="1"/>
</dbReference>
<evidence type="ECO:0000313" key="7">
    <source>
        <dbReference type="EMBL" id="MFC7308079.1"/>
    </source>
</evidence>
<protein>
    <recommendedName>
        <fullName evidence="1">anthranilate synthase</fullName>
        <ecNumber evidence="1">4.1.3.27</ecNumber>
    </recommendedName>
</protein>
<name>A0ABW2JPJ3_9ACTN</name>
<dbReference type="Proteomes" id="UP001596523">
    <property type="component" value="Unassembled WGS sequence"/>
</dbReference>
<dbReference type="CDD" id="cd01743">
    <property type="entry name" value="GATase1_Anthranilate_Synthase"/>
    <property type="match status" value="1"/>
</dbReference>
<dbReference type="PRINTS" id="PR00097">
    <property type="entry name" value="ANTSNTHASEII"/>
</dbReference>
<dbReference type="Gene3D" id="3.40.50.880">
    <property type="match status" value="1"/>
</dbReference>
<evidence type="ECO:0000256" key="4">
    <source>
        <dbReference type="ARBA" id="ARBA00047683"/>
    </source>
</evidence>
<dbReference type="Gene3D" id="3.60.120.10">
    <property type="entry name" value="Anthranilate synthase"/>
    <property type="match status" value="1"/>
</dbReference>
<comment type="caution">
    <text evidence="7">The sequence shown here is derived from an EMBL/GenBank/DDBJ whole genome shotgun (WGS) entry which is preliminary data.</text>
</comment>
<evidence type="ECO:0000313" key="8">
    <source>
        <dbReference type="Proteomes" id="UP001596523"/>
    </source>
</evidence>
<gene>
    <name evidence="7" type="ORF">ACFQVC_28105</name>
</gene>
<dbReference type="PANTHER" id="PTHR11236:SF49">
    <property type="entry name" value="ANTHRANILATE SYNTHASE COMPONENT 1"/>
    <property type="match status" value="1"/>
</dbReference>
<dbReference type="PRINTS" id="PR00099">
    <property type="entry name" value="CPSGATASE"/>
</dbReference>
<dbReference type="SUPFAM" id="SSF52317">
    <property type="entry name" value="Class I glutamine amidotransferase-like"/>
    <property type="match status" value="1"/>
</dbReference>
<accession>A0ABW2JPJ3</accession>
<evidence type="ECO:0000256" key="2">
    <source>
        <dbReference type="ARBA" id="ARBA00022962"/>
    </source>
</evidence>
<proteinExistence type="predicted"/>
<sequence>MPPPQPIPAALIEHLLAPGASPFALLRRSGPDGAPGSAVELLTGTVQQVSAIADIPVPDTTQARTEAEAEAEIGTEPDTEQHDVLALVPYRQITERGFACHDDHTPLLALSITGQQALPLDEFLSALPDADVPMGELTFSPDDETYATVVKRVLADEIGRGEGANFVIRRDITTHLPHYSLRTALALFRRLLVAERGAYWTFLVHTGDRTLIGASPETHVRVAANTVTMNPISGTHRYPPGGPSRQALESFLADRKETEELSMVLDEELKMMCNIAHDRIRIDGPSLKEMAHLAHTEYTLSGHTRRDVRDVLKETMFAATVTGSPLENACRVIRRYEPTGRGYYAGALALIGRDPAGQRTLDAPILIRTADIDSTGRLVIRVGATLVRHSTPEGEVAETHTKAAGLLTALRSRRPATRIPDSTRRLAPVREIQQALAGRRTALSPFWLDTTTHPGPAGQSGLSLLVVDAEDAFTAMLTHQLGALGHSVRTIAHTDPDLSRQVAGHNGPVVLGPGPGNPLDNSPAMTRLHQVAEELLAARHPVLGVCLGHEILAHALGLPLVRRPLPYQGAQLDIDLFGTHERVGFYNTFTARADDALTENLARHRNTELSRDRTTGDVHALRGPTAAGVQFHPESVLTLAGTTILARLLAGIR</sequence>
<dbReference type="InterPro" id="IPR019999">
    <property type="entry name" value="Anth_synth_I-like"/>
</dbReference>
<evidence type="ECO:0000259" key="6">
    <source>
        <dbReference type="Pfam" id="PF00425"/>
    </source>
</evidence>
<dbReference type="PROSITE" id="PS51273">
    <property type="entry name" value="GATASE_TYPE_1"/>
    <property type="match status" value="1"/>
</dbReference>
<evidence type="ECO:0000256" key="1">
    <source>
        <dbReference type="ARBA" id="ARBA00012266"/>
    </source>
</evidence>
<dbReference type="InterPro" id="IPR015890">
    <property type="entry name" value="Chorismate_C"/>
</dbReference>
<dbReference type="Pfam" id="PF00117">
    <property type="entry name" value="GATase"/>
    <property type="match status" value="1"/>
</dbReference>
<dbReference type="InterPro" id="IPR006221">
    <property type="entry name" value="TrpG/PapA_dom"/>
</dbReference>
<evidence type="ECO:0000259" key="5">
    <source>
        <dbReference type="Pfam" id="PF00117"/>
    </source>
</evidence>
<keyword evidence="2" id="KW-0315">Glutamine amidotransferase</keyword>
<keyword evidence="8" id="KW-1185">Reference proteome</keyword>
<comment type="catalytic activity">
    <reaction evidence="4">
        <text>chorismate + L-glutamine = anthranilate + pyruvate + L-glutamate + H(+)</text>
        <dbReference type="Rhea" id="RHEA:21732"/>
        <dbReference type="ChEBI" id="CHEBI:15361"/>
        <dbReference type="ChEBI" id="CHEBI:15378"/>
        <dbReference type="ChEBI" id="CHEBI:16567"/>
        <dbReference type="ChEBI" id="CHEBI:29748"/>
        <dbReference type="ChEBI" id="CHEBI:29985"/>
        <dbReference type="ChEBI" id="CHEBI:58359"/>
        <dbReference type="EC" id="4.1.3.27"/>
    </reaction>
</comment>
<dbReference type="EMBL" id="JBHTCF010000014">
    <property type="protein sequence ID" value="MFC7308079.1"/>
    <property type="molecule type" value="Genomic_DNA"/>
</dbReference>
<dbReference type="EC" id="4.1.3.27" evidence="1"/>